<gene>
    <name evidence="2" type="ORF">NBR_LOCUS17480</name>
</gene>
<accession>A0A0N4YKC4</accession>
<reference evidence="4" key="1">
    <citation type="submission" date="2017-02" db="UniProtKB">
        <authorList>
            <consortium name="WormBaseParasite"/>
        </authorList>
    </citation>
    <scope>IDENTIFICATION</scope>
</reference>
<dbReference type="AlphaFoldDB" id="A0A0N4YKC4"/>
<reference evidence="2 3" key="2">
    <citation type="submission" date="2018-11" db="EMBL/GenBank/DDBJ databases">
        <authorList>
            <consortium name="Pathogen Informatics"/>
        </authorList>
    </citation>
    <scope>NUCLEOTIDE SEQUENCE [LARGE SCALE GENOMIC DNA]</scope>
</reference>
<dbReference type="EMBL" id="UYSL01022787">
    <property type="protein sequence ID" value="VDL81137.1"/>
    <property type="molecule type" value="Genomic_DNA"/>
</dbReference>
<dbReference type="WBParaSite" id="NBR_0001747901-mRNA-1">
    <property type="protein sequence ID" value="NBR_0001747901-mRNA-1"/>
    <property type="gene ID" value="NBR_0001747901"/>
</dbReference>
<feature type="compositionally biased region" description="Low complexity" evidence="1">
    <location>
        <begin position="99"/>
        <end position="112"/>
    </location>
</feature>
<feature type="region of interest" description="Disordered" evidence="1">
    <location>
        <begin position="74"/>
        <end position="120"/>
    </location>
</feature>
<sequence>MNALFMPLVMGHGALPQLRNSIKTLTTIHSRPVYRGGKIDPSKEYTTNWTPAKQMEHELTRSRMKVAQLAVAITSSSDTKSKPHPVRLFNADTSDSRSSESSLSQSSKSGPSYESSMTEKELKNFFSPHESVEELRIDEENMTVPPTNVKDLFKLKTERRKASRTHCNVRRLSGILFIYSSHTYLK</sequence>
<evidence type="ECO:0000256" key="1">
    <source>
        <dbReference type="SAM" id="MobiDB-lite"/>
    </source>
</evidence>
<name>A0A0N4YKC4_NIPBR</name>
<proteinExistence type="predicted"/>
<dbReference type="OMA" id="KSARTTC"/>
<keyword evidence="3" id="KW-1185">Reference proteome</keyword>
<evidence type="ECO:0000313" key="4">
    <source>
        <dbReference type="WBParaSite" id="NBR_0001747901-mRNA-1"/>
    </source>
</evidence>
<protein>
    <submittedName>
        <fullName evidence="2 4">Uncharacterized protein</fullName>
    </submittedName>
</protein>
<evidence type="ECO:0000313" key="2">
    <source>
        <dbReference type="EMBL" id="VDL81137.1"/>
    </source>
</evidence>
<dbReference type="Proteomes" id="UP000271162">
    <property type="component" value="Unassembled WGS sequence"/>
</dbReference>
<dbReference type="STRING" id="27835.A0A0N4YKC4"/>
<organism evidence="4">
    <name type="scientific">Nippostrongylus brasiliensis</name>
    <name type="common">Rat hookworm</name>
    <dbReference type="NCBI Taxonomy" id="27835"/>
    <lineage>
        <taxon>Eukaryota</taxon>
        <taxon>Metazoa</taxon>
        <taxon>Ecdysozoa</taxon>
        <taxon>Nematoda</taxon>
        <taxon>Chromadorea</taxon>
        <taxon>Rhabditida</taxon>
        <taxon>Rhabditina</taxon>
        <taxon>Rhabditomorpha</taxon>
        <taxon>Strongyloidea</taxon>
        <taxon>Heligmosomidae</taxon>
        <taxon>Nippostrongylus</taxon>
    </lineage>
</organism>
<evidence type="ECO:0000313" key="3">
    <source>
        <dbReference type="Proteomes" id="UP000271162"/>
    </source>
</evidence>